<reference evidence="2" key="2">
    <citation type="journal article" date="2024" name="Plant">
        <title>Genomic evolution and insights into agronomic trait innovations of Sesamum species.</title>
        <authorList>
            <person name="Miao H."/>
            <person name="Wang L."/>
            <person name="Qu L."/>
            <person name="Liu H."/>
            <person name="Sun Y."/>
            <person name="Le M."/>
            <person name="Wang Q."/>
            <person name="Wei S."/>
            <person name="Zheng Y."/>
            <person name="Lin W."/>
            <person name="Duan Y."/>
            <person name="Cao H."/>
            <person name="Xiong S."/>
            <person name="Wang X."/>
            <person name="Wei L."/>
            <person name="Li C."/>
            <person name="Ma Q."/>
            <person name="Ju M."/>
            <person name="Zhao R."/>
            <person name="Li G."/>
            <person name="Mu C."/>
            <person name="Tian Q."/>
            <person name="Mei H."/>
            <person name="Zhang T."/>
            <person name="Gao T."/>
            <person name="Zhang H."/>
        </authorList>
    </citation>
    <scope>NUCLEOTIDE SEQUENCE</scope>
    <source>
        <strain evidence="2">KEN1</strain>
    </source>
</reference>
<accession>A0AAW2U021</accession>
<comment type="caution">
    <text evidence="2">The sequence shown here is derived from an EMBL/GenBank/DDBJ whole genome shotgun (WGS) entry which is preliminary data.</text>
</comment>
<protein>
    <submittedName>
        <fullName evidence="2">Uncharacterized protein</fullName>
    </submittedName>
</protein>
<name>A0AAW2U021_9LAMI</name>
<sequence>MRSGVNTRKRSREAVLPIVEGGSFRDEKRRHLIDEDSDIPSAEVAMQPRHSP</sequence>
<gene>
    <name evidence="2" type="ORF">Slati_3646700</name>
</gene>
<reference evidence="2" key="1">
    <citation type="submission" date="2020-06" db="EMBL/GenBank/DDBJ databases">
        <authorList>
            <person name="Li T."/>
            <person name="Hu X."/>
            <person name="Zhang T."/>
            <person name="Song X."/>
            <person name="Zhang H."/>
            <person name="Dai N."/>
            <person name="Sheng W."/>
            <person name="Hou X."/>
            <person name="Wei L."/>
        </authorList>
    </citation>
    <scope>NUCLEOTIDE SEQUENCE</scope>
    <source>
        <strain evidence="2">KEN1</strain>
        <tissue evidence="2">Leaf</tissue>
    </source>
</reference>
<proteinExistence type="predicted"/>
<dbReference type="AlphaFoldDB" id="A0AAW2U021"/>
<organism evidence="2">
    <name type="scientific">Sesamum latifolium</name>
    <dbReference type="NCBI Taxonomy" id="2727402"/>
    <lineage>
        <taxon>Eukaryota</taxon>
        <taxon>Viridiplantae</taxon>
        <taxon>Streptophyta</taxon>
        <taxon>Embryophyta</taxon>
        <taxon>Tracheophyta</taxon>
        <taxon>Spermatophyta</taxon>
        <taxon>Magnoliopsida</taxon>
        <taxon>eudicotyledons</taxon>
        <taxon>Gunneridae</taxon>
        <taxon>Pentapetalae</taxon>
        <taxon>asterids</taxon>
        <taxon>lamiids</taxon>
        <taxon>Lamiales</taxon>
        <taxon>Pedaliaceae</taxon>
        <taxon>Sesamum</taxon>
    </lineage>
</organism>
<feature type="region of interest" description="Disordered" evidence="1">
    <location>
        <begin position="27"/>
        <end position="52"/>
    </location>
</feature>
<evidence type="ECO:0000256" key="1">
    <source>
        <dbReference type="SAM" id="MobiDB-lite"/>
    </source>
</evidence>
<evidence type="ECO:0000313" key="2">
    <source>
        <dbReference type="EMBL" id="KAL0410570.1"/>
    </source>
</evidence>
<dbReference type="EMBL" id="JACGWN010000013">
    <property type="protein sequence ID" value="KAL0410570.1"/>
    <property type="molecule type" value="Genomic_DNA"/>
</dbReference>